<dbReference type="SMART" id="SM00568">
    <property type="entry name" value="GRAM"/>
    <property type="match status" value="1"/>
</dbReference>
<dbReference type="InterPro" id="IPR011993">
    <property type="entry name" value="PH-like_dom_sf"/>
</dbReference>
<protein>
    <recommendedName>
        <fullName evidence="2">GRAM domain-containing protein</fullName>
    </recommendedName>
</protein>
<dbReference type="Proteomes" id="UP001346149">
    <property type="component" value="Unassembled WGS sequence"/>
</dbReference>
<sequence>MSHQLAQQAIHGTPVIFGDILLTDSKTTQCPSSYDDQLHGLGKVSILRRMSKLGVKADPFAHNIREHVRFSSKISEKVKAKLSFGVRILKMGGMEKVFKTLFNVSKEERLLKASQCCLSTTAGPIAGILFISTRNVAFCSERSLKVSCPSGESAKVHYKVLIPLSKIERANQSQNVENLSQKYMEIVTVDKFDFWFMGFLNYKKTWKHLQQAIFLKLRYNMQKH</sequence>
<dbReference type="AlphaFoldDB" id="A0AAN7KMG4"/>
<reference evidence="3 4" key="1">
    <citation type="journal article" date="2023" name="Hortic Res">
        <title>Pangenome of water caltrop reveals structural variations and asymmetric subgenome divergence after allopolyploidization.</title>
        <authorList>
            <person name="Zhang X."/>
            <person name="Chen Y."/>
            <person name="Wang L."/>
            <person name="Yuan Y."/>
            <person name="Fang M."/>
            <person name="Shi L."/>
            <person name="Lu R."/>
            <person name="Comes H.P."/>
            <person name="Ma Y."/>
            <person name="Chen Y."/>
            <person name="Huang G."/>
            <person name="Zhou Y."/>
            <person name="Zheng Z."/>
            <person name="Qiu Y."/>
        </authorList>
    </citation>
    <scope>NUCLEOTIDE SEQUENCE [LARGE SCALE GENOMIC DNA]</scope>
    <source>
        <strain evidence="3">F231</strain>
    </source>
</reference>
<comment type="similarity">
    <text evidence="1">Belongs to the GEM family.</text>
</comment>
<dbReference type="Gene3D" id="2.30.29.30">
    <property type="entry name" value="Pleckstrin-homology domain (PH domain)/Phosphotyrosine-binding domain (PTB)"/>
    <property type="match status" value="1"/>
</dbReference>
<dbReference type="InterPro" id="IPR037848">
    <property type="entry name" value="GEM-like"/>
</dbReference>
<dbReference type="InterPro" id="IPR004182">
    <property type="entry name" value="GRAM"/>
</dbReference>
<gene>
    <name evidence="3" type="ORF">SAY86_026817</name>
</gene>
<evidence type="ECO:0000313" key="3">
    <source>
        <dbReference type="EMBL" id="KAK4765727.1"/>
    </source>
</evidence>
<evidence type="ECO:0000256" key="1">
    <source>
        <dbReference type="ARBA" id="ARBA00009414"/>
    </source>
</evidence>
<dbReference type="EMBL" id="JAXQNO010000023">
    <property type="protein sequence ID" value="KAK4765727.1"/>
    <property type="molecule type" value="Genomic_DNA"/>
</dbReference>
<dbReference type="PANTHER" id="PTHR31969">
    <property type="entry name" value="GEM-LIKE PROTEIN 2"/>
    <property type="match status" value="1"/>
</dbReference>
<dbReference type="Pfam" id="PF02893">
    <property type="entry name" value="GRAM"/>
    <property type="match status" value="1"/>
</dbReference>
<comment type="caution">
    <text evidence="3">The sequence shown here is derived from an EMBL/GenBank/DDBJ whole genome shotgun (WGS) entry which is preliminary data.</text>
</comment>
<keyword evidence="4" id="KW-1185">Reference proteome</keyword>
<evidence type="ECO:0000313" key="4">
    <source>
        <dbReference type="Proteomes" id="UP001346149"/>
    </source>
</evidence>
<proteinExistence type="inferred from homology"/>
<name>A0AAN7KMG4_TRANT</name>
<feature type="domain" description="GRAM" evidence="2">
    <location>
        <begin position="96"/>
        <end position="174"/>
    </location>
</feature>
<accession>A0AAN7KMG4</accession>
<evidence type="ECO:0000259" key="2">
    <source>
        <dbReference type="SMART" id="SM00568"/>
    </source>
</evidence>
<organism evidence="3 4">
    <name type="scientific">Trapa natans</name>
    <name type="common">Water chestnut</name>
    <dbReference type="NCBI Taxonomy" id="22666"/>
    <lineage>
        <taxon>Eukaryota</taxon>
        <taxon>Viridiplantae</taxon>
        <taxon>Streptophyta</taxon>
        <taxon>Embryophyta</taxon>
        <taxon>Tracheophyta</taxon>
        <taxon>Spermatophyta</taxon>
        <taxon>Magnoliopsida</taxon>
        <taxon>eudicotyledons</taxon>
        <taxon>Gunneridae</taxon>
        <taxon>Pentapetalae</taxon>
        <taxon>rosids</taxon>
        <taxon>malvids</taxon>
        <taxon>Myrtales</taxon>
        <taxon>Lythraceae</taxon>
        <taxon>Trapa</taxon>
    </lineage>
</organism>